<dbReference type="Proteomes" id="UP001212841">
    <property type="component" value="Unassembled WGS sequence"/>
</dbReference>
<accession>A0AAD5WWB8</accession>
<dbReference type="EMBL" id="JADGJD010002452">
    <property type="protein sequence ID" value="KAJ3032495.1"/>
    <property type="molecule type" value="Genomic_DNA"/>
</dbReference>
<keyword evidence="3" id="KW-1185">Reference proteome</keyword>
<protein>
    <submittedName>
        <fullName evidence="2">Uncharacterized protein</fullName>
    </submittedName>
</protein>
<feature type="compositionally biased region" description="Acidic residues" evidence="1">
    <location>
        <begin position="21"/>
        <end position="38"/>
    </location>
</feature>
<reference evidence="2" key="1">
    <citation type="submission" date="2020-05" db="EMBL/GenBank/DDBJ databases">
        <title>Phylogenomic resolution of chytrid fungi.</title>
        <authorList>
            <person name="Stajich J.E."/>
            <person name="Amses K."/>
            <person name="Simmons R."/>
            <person name="Seto K."/>
            <person name="Myers J."/>
            <person name="Bonds A."/>
            <person name="Quandt C.A."/>
            <person name="Barry K."/>
            <person name="Liu P."/>
            <person name="Grigoriev I."/>
            <person name="Longcore J.E."/>
            <person name="James T.Y."/>
        </authorList>
    </citation>
    <scope>NUCLEOTIDE SEQUENCE</scope>
    <source>
        <strain evidence="2">JEL0318</strain>
    </source>
</reference>
<comment type="caution">
    <text evidence="2">The sequence shown here is derived from an EMBL/GenBank/DDBJ whole genome shotgun (WGS) entry which is preliminary data.</text>
</comment>
<dbReference type="AlphaFoldDB" id="A0AAD5WWB8"/>
<evidence type="ECO:0000256" key="1">
    <source>
        <dbReference type="SAM" id="MobiDB-lite"/>
    </source>
</evidence>
<feature type="region of interest" description="Disordered" evidence="1">
    <location>
        <begin position="1"/>
        <end position="40"/>
    </location>
</feature>
<evidence type="ECO:0000313" key="2">
    <source>
        <dbReference type="EMBL" id="KAJ3032495.1"/>
    </source>
</evidence>
<evidence type="ECO:0000313" key="3">
    <source>
        <dbReference type="Proteomes" id="UP001212841"/>
    </source>
</evidence>
<organism evidence="2 3">
    <name type="scientific">Rhizophlyctis rosea</name>
    <dbReference type="NCBI Taxonomy" id="64517"/>
    <lineage>
        <taxon>Eukaryota</taxon>
        <taxon>Fungi</taxon>
        <taxon>Fungi incertae sedis</taxon>
        <taxon>Chytridiomycota</taxon>
        <taxon>Chytridiomycota incertae sedis</taxon>
        <taxon>Chytridiomycetes</taxon>
        <taxon>Rhizophlyctidales</taxon>
        <taxon>Rhizophlyctidaceae</taxon>
        <taxon>Rhizophlyctis</taxon>
    </lineage>
</organism>
<proteinExistence type="predicted"/>
<sequence length="133" mass="13865">MEEEDTMKGSDIDGESRFGEGEEEEEEDEDEDDDEGIGEGDLSMILDAVEAAAEAGLRSVGGPPADSSISSLGCRNKAAAKETIVVAEVIPPTPVVEAVASEAVAIASFLPSRDVADAGVWTGATNCEEDEFR</sequence>
<gene>
    <name evidence="2" type="ORF">HK097_005221</name>
</gene>
<name>A0AAD5WWB8_9FUNG</name>
<feature type="compositionally biased region" description="Basic and acidic residues" evidence="1">
    <location>
        <begin position="1"/>
        <end position="20"/>
    </location>
</feature>